<name>A0A392W909_9FABA</name>
<evidence type="ECO:0000313" key="2">
    <source>
        <dbReference type="Proteomes" id="UP000265520"/>
    </source>
</evidence>
<reference evidence="1 2" key="1">
    <citation type="journal article" date="2018" name="Front. Plant Sci.">
        <title>Red Clover (Trifolium pratense) and Zigzag Clover (T. medium) - A Picture of Genomic Similarities and Differences.</title>
        <authorList>
            <person name="Dluhosova J."/>
            <person name="Istvanek J."/>
            <person name="Nedelnik J."/>
            <person name="Repkova J."/>
        </authorList>
    </citation>
    <scope>NUCLEOTIDE SEQUENCE [LARGE SCALE GENOMIC DNA]</scope>
    <source>
        <strain evidence="2">cv. 10/8</strain>
        <tissue evidence="1">Leaf</tissue>
    </source>
</reference>
<dbReference type="EMBL" id="LXQA011423247">
    <property type="protein sequence ID" value="MCI96756.1"/>
    <property type="molecule type" value="Genomic_DNA"/>
</dbReference>
<organism evidence="1 2">
    <name type="scientific">Trifolium medium</name>
    <dbReference type="NCBI Taxonomy" id="97028"/>
    <lineage>
        <taxon>Eukaryota</taxon>
        <taxon>Viridiplantae</taxon>
        <taxon>Streptophyta</taxon>
        <taxon>Embryophyta</taxon>
        <taxon>Tracheophyta</taxon>
        <taxon>Spermatophyta</taxon>
        <taxon>Magnoliopsida</taxon>
        <taxon>eudicotyledons</taxon>
        <taxon>Gunneridae</taxon>
        <taxon>Pentapetalae</taxon>
        <taxon>rosids</taxon>
        <taxon>fabids</taxon>
        <taxon>Fabales</taxon>
        <taxon>Fabaceae</taxon>
        <taxon>Papilionoideae</taxon>
        <taxon>50 kb inversion clade</taxon>
        <taxon>NPAAA clade</taxon>
        <taxon>Hologalegina</taxon>
        <taxon>IRL clade</taxon>
        <taxon>Trifolieae</taxon>
        <taxon>Trifolium</taxon>
    </lineage>
</organism>
<sequence>MCCVEYALKSQSQEVRNPGCMLVWALGAGSWVRGALMSRNTACCARRRLMGAGRTY</sequence>
<keyword evidence="2" id="KW-1185">Reference proteome</keyword>
<accession>A0A392W909</accession>
<dbReference type="Proteomes" id="UP000265520">
    <property type="component" value="Unassembled WGS sequence"/>
</dbReference>
<proteinExistence type="predicted"/>
<comment type="caution">
    <text evidence="1">The sequence shown here is derived from an EMBL/GenBank/DDBJ whole genome shotgun (WGS) entry which is preliminary data.</text>
</comment>
<protein>
    <submittedName>
        <fullName evidence="1">Uncharacterized protein</fullName>
    </submittedName>
</protein>
<dbReference type="AlphaFoldDB" id="A0A392W909"/>
<evidence type="ECO:0000313" key="1">
    <source>
        <dbReference type="EMBL" id="MCI96756.1"/>
    </source>
</evidence>
<feature type="non-terminal residue" evidence="1">
    <location>
        <position position="56"/>
    </location>
</feature>